<dbReference type="EMBL" id="JACTNZ010000006">
    <property type="protein sequence ID" value="KAG5545860.1"/>
    <property type="molecule type" value="Genomic_DNA"/>
</dbReference>
<proteinExistence type="predicted"/>
<sequence length="167" mass="17984">MAPQRIVIKVVLKGKKSRSKIWEIVGKLPGVESVAFAGQDKNHVVVTGDGIDSVELTVLLRKKVGSSELVSVSPVEYGGDGKMLIPVLGYSSYQNPYGYGPGHGYELSNQNSYANGVGYGYETRNPDPYANGLVQGQGYQTRNPYGDGPGHGYESRNESLYGCCSIM</sequence>
<evidence type="ECO:0000313" key="1">
    <source>
        <dbReference type="EMBL" id="KAG5545860.1"/>
    </source>
</evidence>
<reference evidence="1 2" key="1">
    <citation type="submission" date="2020-08" db="EMBL/GenBank/DDBJ databases">
        <title>Plant Genome Project.</title>
        <authorList>
            <person name="Zhang R.-G."/>
        </authorList>
    </citation>
    <scope>NUCLEOTIDE SEQUENCE [LARGE SCALE GENOMIC DNA]</scope>
    <source>
        <strain evidence="1">WSP0</strain>
        <tissue evidence="1">Leaf</tissue>
    </source>
</reference>
<dbReference type="InterPro" id="IPR044296">
    <property type="entry name" value="HIPP46"/>
</dbReference>
<protein>
    <recommendedName>
        <fullName evidence="3">HMA domain-containing protein</fullName>
    </recommendedName>
</protein>
<dbReference type="Gene3D" id="3.30.70.100">
    <property type="match status" value="1"/>
</dbReference>
<accession>A0AAV6K0C1</accession>
<evidence type="ECO:0000313" key="2">
    <source>
        <dbReference type="Proteomes" id="UP000823749"/>
    </source>
</evidence>
<evidence type="ECO:0008006" key="3">
    <source>
        <dbReference type="Google" id="ProtNLM"/>
    </source>
</evidence>
<comment type="caution">
    <text evidence="1">The sequence shown here is derived from an EMBL/GenBank/DDBJ whole genome shotgun (WGS) entry which is preliminary data.</text>
</comment>
<gene>
    <name evidence="1" type="ORF">RHGRI_018126</name>
</gene>
<dbReference type="PANTHER" id="PTHR46371">
    <property type="entry name" value="OS04G0464100 PROTEIN"/>
    <property type="match status" value="1"/>
</dbReference>
<dbReference type="AlphaFoldDB" id="A0AAV6K0C1"/>
<dbReference type="Proteomes" id="UP000823749">
    <property type="component" value="Chromosome 6"/>
</dbReference>
<keyword evidence="2" id="KW-1185">Reference proteome</keyword>
<name>A0AAV6K0C1_9ERIC</name>
<organism evidence="1 2">
    <name type="scientific">Rhododendron griersonianum</name>
    <dbReference type="NCBI Taxonomy" id="479676"/>
    <lineage>
        <taxon>Eukaryota</taxon>
        <taxon>Viridiplantae</taxon>
        <taxon>Streptophyta</taxon>
        <taxon>Embryophyta</taxon>
        <taxon>Tracheophyta</taxon>
        <taxon>Spermatophyta</taxon>
        <taxon>Magnoliopsida</taxon>
        <taxon>eudicotyledons</taxon>
        <taxon>Gunneridae</taxon>
        <taxon>Pentapetalae</taxon>
        <taxon>asterids</taxon>
        <taxon>Ericales</taxon>
        <taxon>Ericaceae</taxon>
        <taxon>Ericoideae</taxon>
        <taxon>Rhodoreae</taxon>
        <taxon>Rhododendron</taxon>
    </lineage>
</organism>